<dbReference type="AlphaFoldDB" id="A0A7G2C6J4"/>
<evidence type="ECO:0000313" key="2">
    <source>
        <dbReference type="EMBL" id="CAD2214427.1"/>
    </source>
</evidence>
<dbReference type="VEuPathDB" id="TriTrypDB:ADEAN_000187300"/>
<organism evidence="2 3">
    <name type="scientific">Angomonas deanei</name>
    <dbReference type="NCBI Taxonomy" id="59799"/>
    <lineage>
        <taxon>Eukaryota</taxon>
        <taxon>Discoba</taxon>
        <taxon>Euglenozoa</taxon>
        <taxon>Kinetoplastea</taxon>
        <taxon>Metakinetoplastina</taxon>
        <taxon>Trypanosomatida</taxon>
        <taxon>Trypanosomatidae</taxon>
        <taxon>Strigomonadinae</taxon>
        <taxon>Angomonas</taxon>
    </lineage>
</organism>
<proteinExistence type="predicted"/>
<dbReference type="Proteomes" id="UP000515908">
    <property type="component" value="Chromosome 03"/>
</dbReference>
<feature type="region of interest" description="Disordered" evidence="1">
    <location>
        <begin position="72"/>
        <end position="110"/>
    </location>
</feature>
<sequence length="630" mass="71247">MMRRATRTSAVTRSSVLVSGGRSLGSTRDKQRNQSGGDLSTGSQMQVVESPDLTPHLQFSMNALEHVRVPEISEERRRRSDIEKDREMRRKFGKDGPGERLTKSSPQTRKDMLEEQQDIDGLPWEVRWKKSLIPTTEEIVQDIRDRFDLYVQDPIEREQEWYLHWKDRGFKVQKDRMIWPQGYTDYLDHYDENGRRRVLPSDQRWTDSSWKHLADTNYKDRMWLIEGEERKAVHKSLQTQQALIEEEETRQMEMADVYHGLTSGVVDMDPDQAYQALSGTADPLEVAKTKMKIITYGAGEAGRRVPADPSEIDPISGFPRSDLPPLPTGVTVEQGAAIAAQAAMQNEIFEQKAETARLSGSDPTTAYMKAYHESSKKHGDKPGIRTQVEGSIEQVKQLQQQQERIERGNTTPNRPHVGDTMAQIETSLLQESVETPSKSGFIEIEKRPASAEPHIPQELYRVPQTESLSEMPEWYRETLVETQPLIKTYGMVHDPIEEQPAARVEYYQPTPLTEDDRALYADTAPDMVSAFDEVRVHKVKTLPELVEGYKPLPLFNEISKDGTLESGAEGEGGGGRATVRQGRKTAEKVRATTPGAVGEGAKGQGEVRPRHHAAVPSLGERLHRRPLPRG</sequence>
<accession>A0A7G2C6J4</accession>
<evidence type="ECO:0000313" key="3">
    <source>
        <dbReference type="Proteomes" id="UP000515908"/>
    </source>
</evidence>
<reference evidence="2 3" key="1">
    <citation type="submission" date="2020-08" db="EMBL/GenBank/DDBJ databases">
        <authorList>
            <person name="Newling K."/>
            <person name="Davey J."/>
            <person name="Forrester S."/>
        </authorList>
    </citation>
    <scope>NUCLEOTIDE SEQUENCE [LARGE SCALE GENOMIC DNA]</scope>
    <source>
        <strain evidence="3">Crithidia deanei Carvalho (ATCC PRA-265)</strain>
    </source>
</reference>
<feature type="region of interest" description="Disordered" evidence="1">
    <location>
        <begin position="1"/>
        <end position="43"/>
    </location>
</feature>
<name>A0A7G2C6J4_9TRYP</name>
<feature type="compositionally biased region" description="Low complexity" evidence="1">
    <location>
        <begin position="7"/>
        <end position="26"/>
    </location>
</feature>
<protein>
    <submittedName>
        <fullName evidence="2">Uncharacterized protein</fullName>
    </submittedName>
</protein>
<feature type="compositionally biased region" description="Polar residues" evidence="1">
    <location>
        <begin position="33"/>
        <end position="43"/>
    </location>
</feature>
<feature type="region of interest" description="Disordered" evidence="1">
    <location>
        <begin position="563"/>
        <end position="630"/>
    </location>
</feature>
<evidence type="ECO:0000256" key="1">
    <source>
        <dbReference type="SAM" id="MobiDB-lite"/>
    </source>
</evidence>
<dbReference type="EMBL" id="LR877147">
    <property type="protein sequence ID" value="CAD2214427.1"/>
    <property type="molecule type" value="Genomic_DNA"/>
</dbReference>
<feature type="region of interest" description="Disordered" evidence="1">
    <location>
        <begin position="393"/>
        <end position="417"/>
    </location>
</feature>
<keyword evidence="3" id="KW-1185">Reference proteome</keyword>
<gene>
    <name evidence="2" type="ORF">ADEAN_000187300</name>
</gene>